<dbReference type="OMA" id="AYIDMAS"/>
<dbReference type="GO" id="GO:0005688">
    <property type="term" value="C:U6 snRNP"/>
    <property type="evidence" value="ECO:0007669"/>
    <property type="project" value="EnsemblFungi"/>
</dbReference>
<dbReference type="HOGENOM" id="CLU_621223_0_0_1"/>
<sequence length="452" mass="51664">MSNPRKRSVEEEENSIPQGISKPKKQNDTETKNRELTTVLVKNLPKSANQTKMHKFFQDCGIINHIDIVDSNDKKSRLARLEFSTFLEASSALTKTFKKVGPNNIIEVTSLHGCTIWMTNFPPSFEAKNIRQLIQDETGMIVVSIRLPSLKYNSNRRFAYIDLCSKEDAQSVIQNLNNMDLNGYKLVVKISNPSDRSKRTDLSTIERREIIIRNLNPMTLTEEKLRNHFGECGEIERITIPHRQRENVESFHNGCAFIVFSTATQANNALELNKSEFLGREISVGLADKKPYLERKEVKRLLHSKNTKELARIISLYPLSDRVTKSNIKSFLHETFPNRSVGDEMEDIYLVSDKNGAFIILKDEKLAGIYLMGLNMKMFHNKVIHCGTVNDLKGNANGIHLDKKQNNNNNNKINTIEKKPSKDILKAPAGLEKEQSQKKLSNDDFRRMFLGK</sequence>
<dbReference type="Pfam" id="PF05391">
    <property type="entry name" value="Lsm_interact"/>
    <property type="match status" value="1"/>
</dbReference>
<dbReference type="GO" id="GO:0017070">
    <property type="term" value="F:U6 snRNA binding"/>
    <property type="evidence" value="ECO:0007669"/>
    <property type="project" value="EnsemblFungi"/>
</dbReference>
<evidence type="ECO:0000256" key="4">
    <source>
        <dbReference type="SAM" id="MobiDB-lite"/>
    </source>
</evidence>
<evidence type="ECO:0000313" key="6">
    <source>
        <dbReference type="EMBL" id="CCD27242.1"/>
    </source>
</evidence>
<dbReference type="Gene3D" id="3.30.70.330">
    <property type="match status" value="4"/>
</dbReference>
<feature type="region of interest" description="Disordered" evidence="4">
    <location>
        <begin position="400"/>
        <end position="420"/>
    </location>
</feature>
<dbReference type="PANTHER" id="PTHR23236">
    <property type="entry name" value="EUKARYOTIC TRANSLATION INITIATION FACTOR 4B/4H"/>
    <property type="match status" value="1"/>
</dbReference>
<gene>
    <name evidence="6" type="primary">NDAI0K00510</name>
    <name evidence="6" type="ordered locus">NDAI_0K00510</name>
</gene>
<keyword evidence="2 3" id="KW-0694">RNA-binding</keyword>
<protein>
    <recommendedName>
        <fullName evidence="5">RRM domain-containing protein</fullName>
    </recommendedName>
</protein>
<dbReference type="PANTHER" id="PTHR23236:SF119">
    <property type="entry name" value="NUCLEAR RNA-BINDING PROTEIN SART-3"/>
    <property type="match status" value="1"/>
</dbReference>
<dbReference type="PROSITE" id="PS50102">
    <property type="entry name" value="RRM"/>
    <property type="match status" value="3"/>
</dbReference>
<dbReference type="InterPro" id="IPR000504">
    <property type="entry name" value="RRM_dom"/>
</dbReference>
<evidence type="ECO:0000256" key="3">
    <source>
        <dbReference type="PROSITE-ProRule" id="PRU00176"/>
    </source>
</evidence>
<dbReference type="RefSeq" id="XP_003672485.1">
    <property type="nucleotide sequence ID" value="XM_003672437.1"/>
</dbReference>
<dbReference type="Pfam" id="PF16842">
    <property type="entry name" value="RRM_occluded"/>
    <property type="match status" value="1"/>
</dbReference>
<dbReference type="SUPFAM" id="SSF54928">
    <property type="entry name" value="RNA-binding domain, RBD"/>
    <property type="match status" value="2"/>
</dbReference>
<accession>G0WHI1</accession>
<dbReference type="GO" id="GO:0000245">
    <property type="term" value="P:spliceosomal complex assembly"/>
    <property type="evidence" value="ECO:0007669"/>
    <property type="project" value="EnsemblFungi"/>
</dbReference>
<dbReference type="EMBL" id="HE580277">
    <property type="protein sequence ID" value="CCD27242.1"/>
    <property type="molecule type" value="Genomic_DNA"/>
</dbReference>
<dbReference type="InterPro" id="IPR012677">
    <property type="entry name" value="Nucleotide-bd_a/b_plait_sf"/>
</dbReference>
<dbReference type="KEGG" id="ndi:NDAI_0K00510"/>
<feature type="domain" description="RRM" evidence="5">
    <location>
        <begin position="208"/>
        <end position="289"/>
    </location>
</feature>
<dbReference type="SMART" id="SM00360">
    <property type="entry name" value="RRM"/>
    <property type="match status" value="3"/>
</dbReference>
<dbReference type="Pfam" id="PF00076">
    <property type="entry name" value="RRM_1"/>
    <property type="match status" value="3"/>
</dbReference>
<dbReference type="STRING" id="1071378.G0WHI1"/>
<dbReference type="InterPro" id="IPR031766">
    <property type="entry name" value="RRM_occluded"/>
</dbReference>
<feature type="domain" description="RRM" evidence="5">
    <location>
        <begin position="37"/>
        <end position="113"/>
    </location>
</feature>
<name>G0WHI1_NAUDC</name>
<dbReference type="eggNOG" id="KOG0128">
    <property type="taxonomic scope" value="Eukaryota"/>
</dbReference>
<proteinExistence type="predicted"/>
<feature type="domain" description="RRM" evidence="5">
    <location>
        <begin position="114"/>
        <end position="193"/>
    </location>
</feature>
<evidence type="ECO:0000259" key="5">
    <source>
        <dbReference type="PROSITE" id="PS50102"/>
    </source>
</evidence>
<evidence type="ECO:0000256" key="2">
    <source>
        <dbReference type="ARBA" id="ARBA00022884"/>
    </source>
</evidence>
<dbReference type="AlphaFoldDB" id="G0WHI1"/>
<organism evidence="6 7">
    <name type="scientific">Naumovozyma dairenensis (strain ATCC 10597 / BCRC 20456 / CBS 421 / NBRC 0211 / NRRL Y-12639)</name>
    <name type="common">Saccharomyces dairenensis</name>
    <dbReference type="NCBI Taxonomy" id="1071378"/>
    <lineage>
        <taxon>Eukaryota</taxon>
        <taxon>Fungi</taxon>
        <taxon>Dikarya</taxon>
        <taxon>Ascomycota</taxon>
        <taxon>Saccharomycotina</taxon>
        <taxon>Saccharomycetes</taxon>
        <taxon>Saccharomycetales</taxon>
        <taxon>Saccharomycetaceae</taxon>
        <taxon>Naumovozyma</taxon>
    </lineage>
</organism>
<dbReference type="OrthoDB" id="360390at2759"/>
<dbReference type="Proteomes" id="UP000000689">
    <property type="component" value="Chromosome 11"/>
</dbReference>
<reference evidence="6 7" key="1">
    <citation type="journal article" date="2011" name="Proc. Natl. Acad. Sci. U.S.A.">
        <title>Evolutionary erosion of yeast sex chromosomes by mating-type switching accidents.</title>
        <authorList>
            <person name="Gordon J.L."/>
            <person name="Armisen D."/>
            <person name="Proux-Wera E."/>
            <person name="Oheigeartaigh S.S."/>
            <person name="Byrne K.P."/>
            <person name="Wolfe K.H."/>
        </authorList>
    </citation>
    <scope>NUCLEOTIDE SEQUENCE [LARGE SCALE GENOMIC DNA]</scope>
    <source>
        <strain evidence="7">ATCC 10597 / BCRC 20456 / CBS 421 / NBRC 0211 / NRRL Y-12639</strain>
    </source>
</reference>
<evidence type="ECO:0000313" key="7">
    <source>
        <dbReference type="Proteomes" id="UP000000689"/>
    </source>
</evidence>
<dbReference type="GO" id="GO:0005681">
    <property type="term" value="C:spliceosomal complex"/>
    <property type="evidence" value="ECO:0007669"/>
    <property type="project" value="EnsemblFungi"/>
</dbReference>
<keyword evidence="1" id="KW-0677">Repeat</keyword>
<dbReference type="GO" id="GO:0000244">
    <property type="term" value="P:spliceosomal tri-snRNP complex assembly"/>
    <property type="evidence" value="ECO:0007669"/>
    <property type="project" value="EnsemblFungi"/>
</dbReference>
<keyword evidence="7" id="KW-1185">Reference proteome</keyword>
<dbReference type="InterPro" id="IPR008669">
    <property type="entry name" value="LSM_interact"/>
</dbReference>
<dbReference type="InterPro" id="IPR035979">
    <property type="entry name" value="RBD_domain_sf"/>
</dbReference>
<dbReference type="GeneID" id="11494667"/>
<feature type="region of interest" description="Disordered" evidence="4">
    <location>
        <begin position="1"/>
        <end position="33"/>
    </location>
</feature>
<evidence type="ECO:0000256" key="1">
    <source>
        <dbReference type="ARBA" id="ARBA00022737"/>
    </source>
</evidence>